<evidence type="ECO:0000313" key="2">
    <source>
        <dbReference type="Proteomes" id="UP000813463"/>
    </source>
</evidence>
<proteinExistence type="predicted"/>
<reference evidence="3" key="2">
    <citation type="submission" date="2025-08" db="UniProtKB">
        <authorList>
            <consortium name="RefSeq"/>
        </authorList>
    </citation>
    <scope>IDENTIFICATION</scope>
    <source>
        <tissue evidence="3">Leaf</tissue>
    </source>
</reference>
<dbReference type="PANTHER" id="PTHR33067:SF31">
    <property type="entry name" value="RNA-DIRECTED DNA POLYMERASE"/>
    <property type="match status" value="1"/>
</dbReference>
<dbReference type="Gene3D" id="2.40.70.10">
    <property type="entry name" value="Acid Proteases"/>
    <property type="match status" value="1"/>
</dbReference>
<organism evidence="2 3">
    <name type="scientific">Spinacia oleracea</name>
    <name type="common">Spinach</name>
    <dbReference type="NCBI Taxonomy" id="3562"/>
    <lineage>
        <taxon>Eukaryota</taxon>
        <taxon>Viridiplantae</taxon>
        <taxon>Streptophyta</taxon>
        <taxon>Embryophyta</taxon>
        <taxon>Tracheophyta</taxon>
        <taxon>Spermatophyta</taxon>
        <taxon>Magnoliopsida</taxon>
        <taxon>eudicotyledons</taxon>
        <taxon>Gunneridae</taxon>
        <taxon>Pentapetalae</taxon>
        <taxon>Caryophyllales</taxon>
        <taxon>Chenopodiaceae</taxon>
        <taxon>Chenopodioideae</taxon>
        <taxon>Anserineae</taxon>
        <taxon>Spinacia</taxon>
    </lineage>
</organism>
<dbReference type="RefSeq" id="XP_056686065.1">
    <property type="nucleotide sequence ID" value="XM_056830087.1"/>
</dbReference>
<dbReference type="PANTHER" id="PTHR33067">
    <property type="entry name" value="RNA-DIRECTED DNA POLYMERASE-RELATED"/>
    <property type="match status" value="1"/>
</dbReference>
<dbReference type="GeneID" id="130461849"/>
<gene>
    <name evidence="3" type="primary">LOC130461849</name>
</gene>
<accession>A0ABM3QRU7</accession>
<protein>
    <recommendedName>
        <fullName evidence="4">Aspartic peptidase DDI1-type domain-containing protein</fullName>
    </recommendedName>
</protein>
<name>A0ABM3QRU7_SPIOL</name>
<sequence>MIETQSAQLASTIKEHQVHTSFPPQGQPPKQMYAVMTRSGKILDDGAKLVDAPWSRGEESKGIESTDYVVVEEESHVDDARDGVKPTEDTLLPLPTPTLPYPQKFVGKKLDDQFSKFLDNISKLYVSLSFTEALKQMPHYSRFMREICLAKELHPKAEDNALCDLGASVSILPYKIYEKLSLGDLTPTPMSLQLADRSVMFPLGRVDDVPLVIGRLTFLVDFIVLDIDEDAHTPIILGKPFLATAGPLIDVQGGLITLKAGDAKASFKLPSDDGCCSKMKSCMKIDTISCVEHHCLYANSSNNSCASKFDHKLDRNNFNKKKMLVSPTVLGDAFDNVTTIPETFGMDLDDDGAQTSALNGKHSPGMKPKRGKHKPREVGLIPPQ</sequence>
<evidence type="ECO:0000313" key="3">
    <source>
        <dbReference type="RefSeq" id="XP_056686065.1"/>
    </source>
</evidence>
<reference evidence="2" key="1">
    <citation type="journal article" date="2021" name="Nat. Commun.">
        <title>Genomic analyses provide insights into spinach domestication and the genetic basis of agronomic traits.</title>
        <authorList>
            <person name="Cai X."/>
            <person name="Sun X."/>
            <person name="Xu C."/>
            <person name="Sun H."/>
            <person name="Wang X."/>
            <person name="Ge C."/>
            <person name="Zhang Z."/>
            <person name="Wang Q."/>
            <person name="Fei Z."/>
            <person name="Jiao C."/>
            <person name="Wang Q."/>
        </authorList>
    </citation>
    <scope>NUCLEOTIDE SEQUENCE [LARGE SCALE GENOMIC DNA]</scope>
    <source>
        <strain evidence="2">cv. Varoflay</strain>
    </source>
</reference>
<feature type="compositionally biased region" description="Polar residues" evidence="1">
    <location>
        <begin position="1"/>
        <end position="11"/>
    </location>
</feature>
<evidence type="ECO:0000256" key="1">
    <source>
        <dbReference type="SAM" id="MobiDB-lite"/>
    </source>
</evidence>
<evidence type="ECO:0008006" key="4">
    <source>
        <dbReference type="Google" id="ProtNLM"/>
    </source>
</evidence>
<feature type="region of interest" description="Disordered" evidence="1">
    <location>
        <begin position="348"/>
        <end position="384"/>
    </location>
</feature>
<feature type="region of interest" description="Disordered" evidence="1">
    <location>
        <begin position="1"/>
        <end position="30"/>
    </location>
</feature>
<dbReference type="InterPro" id="IPR021109">
    <property type="entry name" value="Peptidase_aspartic_dom_sf"/>
</dbReference>
<keyword evidence="2" id="KW-1185">Reference proteome</keyword>
<dbReference type="Proteomes" id="UP000813463">
    <property type="component" value="Chromosome 5"/>
</dbReference>
<dbReference type="CDD" id="cd00303">
    <property type="entry name" value="retropepsin_like"/>
    <property type="match status" value="1"/>
</dbReference>